<organism evidence="3 4">
    <name type="scientific">Mesorhizobium atlanticum</name>
    <dbReference type="NCBI Taxonomy" id="2233532"/>
    <lineage>
        <taxon>Bacteria</taxon>
        <taxon>Pseudomonadati</taxon>
        <taxon>Pseudomonadota</taxon>
        <taxon>Alphaproteobacteria</taxon>
        <taxon>Hyphomicrobiales</taxon>
        <taxon>Phyllobacteriaceae</taxon>
        <taxon>Mesorhizobium</taxon>
    </lineage>
</organism>
<proteinExistence type="predicted"/>
<dbReference type="AlphaFoldDB" id="A0A330GT49"/>
<dbReference type="EMBL" id="QMBQ01000005">
    <property type="protein sequence ID" value="RAZ75106.1"/>
    <property type="molecule type" value="Genomic_DNA"/>
</dbReference>
<sequence length="325" mass="37821">MLWVANLDSYLSIAQRVLEQERKPMSARQMLDAAYRMRVVPDHLFGKTQHKTLHARIAEDILLRRVRSAFVRTEPGRFMLRRLLSDSTLPESYKREFPAPRRAEQLRNFPVLSVRRPQIPNGEFVRSTDKYGLTEEIASWKPEYRILADIWDDHDFLFFRAFTIVVKGSEILTHESVGRTLDDLPAEKSLGFFTYLTETDLSLFSADSFGIDEACRRALAEQIQASDDLIEEAEQSNSINYWGWFTIQDGKYRPNAVYIIMSYTCPERFDPVRRLGRHGGVRWESCLLHLNTYDGFEKRSQRLIRTGILNRIIDHESSKAPNIKG</sequence>
<protein>
    <recommendedName>
        <fullName evidence="2">HTH HARE-type domain-containing protein</fullName>
    </recommendedName>
</protein>
<name>A0A330GT49_9HYPH</name>
<dbReference type="GO" id="GO:0006355">
    <property type="term" value="P:regulation of DNA-templated transcription"/>
    <property type="evidence" value="ECO:0007669"/>
    <property type="project" value="InterPro"/>
</dbReference>
<accession>A0A330GT49</accession>
<dbReference type="PROSITE" id="PS51913">
    <property type="entry name" value="HTH_HARE"/>
    <property type="match status" value="1"/>
</dbReference>
<comment type="caution">
    <text evidence="3">The sequence shown here is derived from an EMBL/GenBank/DDBJ whole genome shotgun (WGS) entry which is preliminary data.</text>
</comment>
<gene>
    <name evidence="3" type="ORF">DPM35_19555</name>
</gene>
<evidence type="ECO:0000313" key="3">
    <source>
        <dbReference type="EMBL" id="RAZ75106.1"/>
    </source>
</evidence>
<feature type="domain" description="HTH HARE-type" evidence="2">
    <location>
        <begin position="8"/>
        <end position="83"/>
    </location>
</feature>
<dbReference type="Pfam" id="PF05066">
    <property type="entry name" value="HARE-HTH"/>
    <property type="match status" value="1"/>
</dbReference>
<evidence type="ECO:0000256" key="1">
    <source>
        <dbReference type="ARBA" id="ARBA00023163"/>
    </source>
</evidence>
<reference evidence="3 4" key="1">
    <citation type="submission" date="2018-07" db="EMBL/GenBank/DDBJ databases">
        <title>Diversity of Mesorhizobium strains in Brazil.</title>
        <authorList>
            <person name="Helene L.C.F."/>
            <person name="Dall'Agnol R."/>
            <person name="Delamuta J.R.M."/>
            <person name="Hungria M."/>
        </authorList>
    </citation>
    <scope>NUCLEOTIDE SEQUENCE [LARGE SCALE GENOMIC DNA]</scope>
    <source>
        <strain evidence="3 4">CNPSo 3140</strain>
    </source>
</reference>
<dbReference type="InterPro" id="IPR007759">
    <property type="entry name" value="Asxl_HARE-HTH"/>
</dbReference>
<dbReference type="Proteomes" id="UP000251956">
    <property type="component" value="Unassembled WGS sequence"/>
</dbReference>
<keyword evidence="1" id="KW-0804">Transcription</keyword>
<evidence type="ECO:0000313" key="4">
    <source>
        <dbReference type="Proteomes" id="UP000251956"/>
    </source>
</evidence>
<evidence type="ECO:0000259" key="2">
    <source>
        <dbReference type="PROSITE" id="PS51913"/>
    </source>
</evidence>
<dbReference type="OrthoDB" id="7605387at2"/>
<keyword evidence="4" id="KW-1185">Reference proteome</keyword>